<dbReference type="EMBL" id="JACZZA010000017">
    <property type="protein sequence ID" value="MBE1162796.1"/>
    <property type="molecule type" value="Genomic_DNA"/>
</dbReference>
<accession>A0ABR9GFG7</accession>
<keyword evidence="1" id="KW-1133">Transmembrane helix</keyword>
<keyword evidence="3" id="KW-1185">Reference proteome</keyword>
<feature type="transmembrane region" description="Helical" evidence="1">
    <location>
        <begin position="89"/>
        <end position="122"/>
    </location>
</feature>
<proteinExistence type="predicted"/>
<organism evidence="2 3">
    <name type="scientific">Dyella acidiphila</name>
    <dbReference type="NCBI Taxonomy" id="2775866"/>
    <lineage>
        <taxon>Bacteria</taxon>
        <taxon>Pseudomonadati</taxon>
        <taxon>Pseudomonadota</taxon>
        <taxon>Gammaproteobacteria</taxon>
        <taxon>Lysobacterales</taxon>
        <taxon>Rhodanobacteraceae</taxon>
        <taxon>Dyella</taxon>
    </lineage>
</organism>
<reference evidence="2 3" key="1">
    <citation type="submission" date="2020-09" db="EMBL/GenBank/DDBJ databases">
        <title>Dyella sp. 7MK23 isolated from forest soil.</title>
        <authorList>
            <person name="Fu J."/>
        </authorList>
    </citation>
    <scope>NUCLEOTIDE SEQUENCE [LARGE SCALE GENOMIC DNA]</scope>
    <source>
        <strain evidence="2 3">7MK23</strain>
    </source>
</reference>
<gene>
    <name evidence="2" type="ORF">IGX34_20620</name>
</gene>
<keyword evidence="1" id="KW-0812">Transmembrane</keyword>
<dbReference type="RefSeq" id="WP_192557644.1">
    <property type="nucleotide sequence ID" value="NZ_JACZZA010000017.1"/>
</dbReference>
<evidence type="ECO:0000256" key="1">
    <source>
        <dbReference type="SAM" id="Phobius"/>
    </source>
</evidence>
<protein>
    <submittedName>
        <fullName evidence="2">Uncharacterized protein</fullName>
    </submittedName>
</protein>
<evidence type="ECO:0000313" key="2">
    <source>
        <dbReference type="EMBL" id="MBE1162796.1"/>
    </source>
</evidence>
<keyword evidence="1" id="KW-0472">Membrane</keyword>
<dbReference type="Proteomes" id="UP000651010">
    <property type="component" value="Unassembled WGS sequence"/>
</dbReference>
<name>A0ABR9GFG7_9GAMM</name>
<comment type="caution">
    <text evidence="2">The sequence shown here is derived from an EMBL/GenBank/DDBJ whole genome shotgun (WGS) entry which is preliminary data.</text>
</comment>
<evidence type="ECO:0000313" key="3">
    <source>
        <dbReference type="Proteomes" id="UP000651010"/>
    </source>
</evidence>
<sequence>MATFEVLQKCCLKKTDVSQIVIVEIIKKSLCKHYAGRHINPTSDGLIVQGDLQAFGARAITAAEVKFRIEDGELTYRVVGSVSFGKWPWAWLALFFVVNVIWGYESLFILGLFSADAISYFLSRDKPKQYFENAFKAIQFEIG</sequence>